<dbReference type="GO" id="GO:0005543">
    <property type="term" value="F:phospholipid binding"/>
    <property type="evidence" value="ECO:0007669"/>
    <property type="project" value="TreeGrafter"/>
</dbReference>
<dbReference type="Pfam" id="PF02684">
    <property type="entry name" value="LpxB"/>
    <property type="match status" value="1"/>
</dbReference>
<evidence type="ECO:0000256" key="4">
    <source>
        <dbReference type="ARBA" id="ARBA00022676"/>
    </source>
</evidence>
<evidence type="ECO:0000256" key="1">
    <source>
        <dbReference type="ARBA" id="ARBA00012687"/>
    </source>
</evidence>
<keyword evidence="6" id="KW-0443">Lipid metabolism</keyword>
<dbReference type="GO" id="GO:0008915">
    <property type="term" value="F:lipid-A-disaccharide synthase activity"/>
    <property type="evidence" value="ECO:0007669"/>
    <property type="project" value="UniProtKB-EC"/>
</dbReference>
<evidence type="ECO:0000256" key="5">
    <source>
        <dbReference type="ARBA" id="ARBA00022679"/>
    </source>
</evidence>
<dbReference type="PANTHER" id="PTHR30372:SF4">
    <property type="entry name" value="LIPID-A-DISACCHARIDE SYNTHASE, MITOCHONDRIAL-RELATED"/>
    <property type="match status" value="1"/>
</dbReference>
<organism evidence="8">
    <name type="scientific">marine metagenome</name>
    <dbReference type="NCBI Taxonomy" id="408172"/>
    <lineage>
        <taxon>unclassified sequences</taxon>
        <taxon>metagenomes</taxon>
        <taxon>ecological metagenomes</taxon>
    </lineage>
</organism>
<evidence type="ECO:0000313" key="8">
    <source>
        <dbReference type="EMBL" id="SVC94826.1"/>
    </source>
</evidence>
<evidence type="ECO:0000256" key="6">
    <source>
        <dbReference type="ARBA" id="ARBA00023098"/>
    </source>
</evidence>
<keyword evidence="4" id="KW-0328">Glycosyltransferase</keyword>
<reference evidence="8" key="1">
    <citation type="submission" date="2018-05" db="EMBL/GenBank/DDBJ databases">
        <authorList>
            <person name="Lanie J.A."/>
            <person name="Ng W.-L."/>
            <person name="Kazmierczak K.M."/>
            <person name="Andrzejewski T.M."/>
            <person name="Davidsen T.M."/>
            <person name="Wayne K.J."/>
            <person name="Tettelin H."/>
            <person name="Glass J.I."/>
            <person name="Rusch D."/>
            <person name="Podicherti R."/>
            <person name="Tsui H.-C.T."/>
            <person name="Winkler M.E."/>
        </authorList>
    </citation>
    <scope>NUCLEOTIDE SEQUENCE</scope>
</reference>
<dbReference type="Gene3D" id="3.40.50.2000">
    <property type="entry name" value="Glycogen Phosphorylase B"/>
    <property type="match status" value="1"/>
</dbReference>
<evidence type="ECO:0000256" key="2">
    <source>
        <dbReference type="ARBA" id="ARBA00022516"/>
    </source>
</evidence>
<protein>
    <recommendedName>
        <fullName evidence="1">lipid-A-disaccharide synthase</fullName>
        <ecNumber evidence="1">2.4.1.182</ecNumber>
    </recommendedName>
</protein>
<dbReference type="SUPFAM" id="SSF53756">
    <property type="entry name" value="UDP-Glycosyltransferase/glycogen phosphorylase"/>
    <property type="match status" value="1"/>
</dbReference>
<dbReference type="GO" id="GO:0009245">
    <property type="term" value="P:lipid A biosynthetic process"/>
    <property type="evidence" value="ECO:0007669"/>
    <property type="project" value="UniProtKB-KW"/>
</dbReference>
<evidence type="ECO:0000256" key="7">
    <source>
        <dbReference type="ARBA" id="ARBA00048975"/>
    </source>
</evidence>
<keyword evidence="2" id="KW-0444">Lipid biosynthesis</keyword>
<keyword evidence="3" id="KW-0441">Lipid A biosynthesis</keyword>
<dbReference type="EC" id="2.4.1.182" evidence="1"/>
<proteinExistence type="predicted"/>
<dbReference type="AlphaFoldDB" id="A0A382RAX2"/>
<comment type="catalytic activity">
    <reaction evidence="7">
        <text>a lipid X + a UDP-2-N,3-O-bis[(3R)-3-hydroxyacyl]-alpha-D-glucosamine = a lipid A disaccharide + UDP + H(+)</text>
        <dbReference type="Rhea" id="RHEA:67828"/>
        <dbReference type="ChEBI" id="CHEBI:15378"/>
        <dbReference type="ChEBI" id="CHEBI:58223"/>
        <dbReference type="ChEBI" id="CHEBI:137748"/>
        <dbReference type="ChEBI" id="CHEBI:176338"/>
        <dbReference type="ChEBI" id="CHEBI:176343"/>
        <dbReference type="EC" id="2.4.1.182"/>
    </reaction>
</comment>
<dbReference type="EMBL" id="UINC01120380">
    <property type="protein sequence ID" value="SVC94826.1"/>
    <property type="molecule type" value="Genomic_DNA"/>
</dbReference>
<dbReference type="InterPro" id="IPR003835">
    <property type="entry name" value="Glyco_trans_19"/>
</dbReference>
<keyword evidence="5" id="KW-0808">Transferase</keyword>
<feature type="non-terminal residue" evidence="8">
    <location>
        <position position="1"/>
    </location>
</feature>
<sequence length="226" mass="24175">GVPATFEGHPAARETSGLTRTSARADLGINTDTKVVSVLPGSRESEIRHLANVFAGTMRALSLNNADVRFLVPFASDRVRRQFCQLASLEDLAGRVTFVDGRARTCLAASDAALIASGTAALEAALVGCPMVVAYRVSSVSYRIATALASTRMVSMPNHLMATPLIPEFLQDDANEQNLAPAVQQLLDDEATALEMKRALATIQNDLNIDTNNRIVDAMLEMTSSE</sequence>
<evidence type="ECO:0000256" key="3">
    <source>
        <dbReference type="ARBA" id="ARBA00022556"/>
    </source>
</evidence>
<name>A0A382RAX2_9ZZZZ</name>
<accession>A0A382RAX2</accession>
<dbReference type="PANTHER" id="PTHR30372">
    <property type="entry name" value="LIPID-A-DISACCHARIDE SYNTHASE"/>
    <property type="match status" value="1"/>
</dbReference>
<dbReference type="GO" id="GO:0016020">
    <property type="term" value="C:membrane"/>
    <property type="evidence" value="ECO:0007669"/>
    <property type="project" value="GOC"/>
</dbReference>
<gene>
    <name evidence="8" type="ORF">METZ01_LOCUS347680</name>
</gene>